<proteinExistence type="predicted"/>
<dbReference type="Proteomes" id="UP000829447">
    <property type="component" value="Linkage Group LG4"/>
</dbReference>
<reference evidence="1 2" key="1">
    <citation type="journal article" date="2022" name="bioRxiv">
        <title>An ancient truncated duplication of the anti-Mullerian hormone receptor type 2 gene is a potential conserved master sex determinant in the Pangasiidae catfish family.</title>
        <authorList>
            <person name="Wen M."/>
            <person name="Pan Q."/>
            <person name="Jouanno E."/>
            <person name="Montfort J."/>
            <person name="Zahm M."/>
            <person name="Cabau C."/>
            <person name="Klopp C."/>
            <person name="Iampietro C."/>
            <person name="Roques C."/>
            <person name="Bouchez O."/>
            <person name="Castinel A."/>
            <person name="Donnadieu C."/>
            <person name="Parrinello H."/>
            <person name="Poncet C."/>
            <person name="Belmonte E."/>
            <person name="Gautier V."/>
            <person name="Avarre J.-C."/>
            <person name="Dugue R."/>
            <person name="Gustiano R."/>
            <person name="Ha T.T.T."/>
            <person name="Campet M."/>
            <person name="Sriphairoj K."/>
            <person name="Ribolli J."/>
            <person name="de Almeida F.L."/>
            <person name="Desvignes T."/>
            <person name="Postlethwait J.H."/>
            <person name="Bucao C.F."/>
            <person name="Robinson-Rechavi M."/>
            <person name="Bobe J."/>
            <person name="Herpin A."/>
            <person name="Guiguen Y."/>
        </authorList>
    </citation>
    <scope>NUCLEOTIDE SEQUENCE [LARGE SCALE GENOMIC DNA]</scope>
    <source>
        <strain evidence="1">YG-Dec2019</strain>
    </source>
</reference>
<name>A0ACC5WFH2_PANGG</name>
<keyword evidence="2" id="KW-1185">Reference proteome</keyword>
<sequence>MIKSQWDHGSWRSLSLSCVGQPYSRSSRASEWECNSKHGCTAQRPLAIPTFYFLLLRNKGISLSTFGLI</sequence>
<dbReference type="EMBL" id="CM040457">
    <property type="protein sequence ID" value="MCI4377874.1"/>
    <property type="molecule type" value="Genomic_DNA"/>
</dbReference>
<evidence type="ECO:0000313" key="2">
    <source>
        <dbReference type="Proteomes" id="UP000829447"/>
    </source>
</evidence>
<organism evidence="1 2">
    <name type="scientific">Pangasianodon gigas</name>
    <name type="common">Mekong giant catfish</name>
    <name type="synonym">Pangasius gigas</name>
    <dbReference type="NCBI Taxonomy" id="30993"/>
    <lineage>
        <taxon>Eukaryota</taxon>
        <taxon>Metazoa</taxon>
        <taxon>Chordata</taxon>
        <taxon>Craniata</taxon>
        <taxon>Vertebrata</taxon>
        <taxon>Euteleostomi</taxon>
        <taxon>Actinopterygii</taxon>
        <taxon>Neopterygii</taxon>
        <taxon>Teleostei</taxon>
        <taxon>Ostariophysi</taxon>
        <taxon>Siluriformes</taxon>
        <taxon>Pangasiidae</taxon>
        <taxon>Pangasianodon</taxon>
    </lineage>
</organism>
<evidence type="ECO:0000313" key="1">
    <source>
        <dbReference type="EMBL" id="MCI4377874.1"/>
    </source>
</evidence>
<protein>
    <submittedName>
        <fullName evidence="1">Uncharacterized protein</fullName>
    </submittedName>
</protein>
<comment type="caution">
    <text evidence="1">The sequence shown here is derived from an EMBL/GenBank/DDBJ whole genome shotgun (WGS) entry which is preliminary data.</text>
</comment>
<accession>A0ACC5WFH2</accession>
<gene>
    <name evidence="1" type="ORF">PGIGA_G00208300</name>
</gene>